<dbReference type="Proteomes" id="UP000237105">
    <property type="component" value="Unassembled WGS sequence"/>
</dbReference>
<keyword evidence="2" id="KW-1133">Transmembrane helix</keyword>
<comment type="caution">
    <text evidence="3">The sequence shown here is derived from an EMBL/GenBank/DDBJ whole genome shotgun (WGS) entry which is preliminary data.</text>
</comment>
<protein>
    <recommendedName>
        <fullName evidence="5">Transmembrane protein</fullName>
    </recommendedName>
</protein>
<name>A0A2P5ABG2_PARAD</name>
<proteinExistence type="predicted"/>
<keyword evidence="2" id="KW-0812">Transmembrane</keyword>
<keyword evidence="4" id="KW-1185">Reference proteome</keyword>
<evidence type="ECO:0000313" key="4">
    <source>
        <dbReference type="Proteomes" id="UP000237105"/>
    </source>
</evidence>
<feature type="transmembrane region" description="Helical" evidence="2">
    <location>
        <begin position="124"/>
        <end position="148"/>
    </location>
</feature>
<dbReference type="AlphaFoldDB" id="A0A2P5ABG2"/>
<evidence type="ECO:0000313" key="3">
    <source>
        <dbReference type="EMBL" id="PON33844.1"/>
    </source>
</evidence>
<evidence type="ECO:0008006" key="5">
    <source>
        <dbReference type="Google" id="ProtNLM"/>
    </source>
</evidence>
<reference evidence="4" key="1">
    <citation type="submission" date="2016-06" db="EMBL/GenBank/DDBJ databases">
        <title>Parallel loss of symbiosis genes in relatives of nitrogen-fixing non-legume Parasponia.</title>
        <authorList>
            <person name="Van Velzen R."/>
            <person name="Holmer R."/>
            <person name="Bu F."/>
            <person name="Rutten L."/>
            <person name="Van Zeijl A."/>
            <person name="Liu W."/>
            <person name="Santuari L."/>
            <person name="Cao Q."/>
            <person name="Sharma T."/>
            <person name="Shen D."/>
            <person name="Roswanjaya Y."/>
            <person name="Wardhani T."/>
            <person name="Kalhor M.S."/>
            <person name="Jansen J."/>
            <person name="Van den Hoogen J."/>
            <person name="Gungor B."/>
            <person name="Hartog M."/>
            <person name="Hontelez J."/>
            <person name="Verver J."/>
            <person name="Yang W.-C."/>
            <person name="Schijlen E."/>
            <person name="Repin R."/>
            <person name="Schilthuizen M."/>
            <person name="Schranz E."/>
            <person name="Heidstra R."/>
            <person name="Miyata K."/>
            <person name="Fedorova E."/>
            <person name="Kohlen W."/>
            <person name="Bisseling T."/>
            <person name="Smit S."/>
            <person name="Geurts R."/>
        </authorList>
    </citation>
    <scope>NUCLEOTIDE SEQUENCE [LARGE SCALE GENOMIC DNA]</scope>
    <source>
        <strain evidence="4">cv. WU1-14</strain>
    </source>
</reference>
<evidence type="ECO:0000256" key="2">
    <source>
        <dbReference type="SAM" id="Phobius"/>
    </source>
</evidence>
<sequence length="151" mass="16333">MIQEIFQSHHGLQDRTEIISAGEAKATDSPHGIDIESDAAFPELEPGHLAPGQAPDEPLVDFPQRYLRGPEAVNGGPHGLGLEHEEEDLGLLGPQAQSEGVPSVMGQDGEVGGQKAHSRRKRKLLVVVVVVVMIITLVIVVISSTVWWERK</sequence>
<organism evidence="3 4">
    <name type="scientific">Parasponia andersonii</name>
    <name type="common">Sponia andersonii</name>
    <dbReference type="NCBI Taxonomy" id="3476"/>
    <lineage>
        <taxon>Eukaryota</taxon>
        <taxon>Viridiplantae</taxon>
        <taxon>Streptophyta</taxon>
        <taxon>Embryophyta</taxon>
        <taxon>Tracheophyta</taxon>
        <taxon>Spermatophyta</taxon>
        <taxon>Magnoliopsida</taxon>
        <taxon>eudicotyledons</taxon>
        <taxon>Gunneridae</taxon>
        <taxon>Pentapetalae</taxon>
        <taxon>rosids</taxon>
        <taxon>fabids</taxon>
        <taxon>Rosales</taxon>
        <taxon>Cannabaceae</taxon>
        <taxon>Parasponia</taxon>
    </lineage>
</organism>
<accession>A0A2P5ABG2</accession>
<dbReference type="OrthoDB" id="10372427at2759"/>
<feature type="region of interest" description="Disordered" evidence="1">
    <location>
        <begin position="94"/>
        <end position="115"/>
    </location>
</feature>
<dbReference type="EMBL" id="JXTB01000699">
    <property type="protein sequence ID" value="PON33844.1"/>
    <property type="molecule type" value="Genomic_DNA"/>
</dbReference>
<evidence type="ECO:0000256" key="1">
    <source>
        <dbReference type="SAM" id="MobiDB-lite"/>
    </source>
</evidence>
<gene>
    <name evidence="3" type="ORF">PanWU01x14_349410</name>
</gene>
<keyword evidence="2" id="KW-0472">Membrane</keyword>